<feature type="transmembrane region" description="Helical" evidence="2">
    <location>
        <begin position="12"/>
        <end position="36"/>
    </location>
</feature>
<feature type="transmembrane region" description="Helical" evidence="2">
    <location>
        <begin position="98"/>
        <end position="115"/>
    </location>
</feature>
<name>A0A8H6T7C5_9AGAR</name>
<feature type="compositionally biased region" description="Basic and acidic residues" evidence="1">
    <location>
        <begin position="325"/>
        <end position="335"/>
    </location>
</feature>
<keyword evidence="2" id="KW-1133">Transmembrane helix</keyword>
<evidence type="ECO:0000313" key="3">
    <source>
        <dbReference type="EMBL" id="KAF7312276.1"/>
    </source>
</evidence>
<dbReference type="Proteomes" id="UP000636479">
    <property type="component" value="Unassembled WGS sequence"/>
</dbReference>
<feature type="region of interest" description="Disordered" evidence="1">
    <location>
        <begin position="286"/>
        <end position="335"/>
    </location>
</feature>
<feature type="compositionally biased region" description="Polar residues" evidence="1">
    <location>
        <begin position="312"/>
        <end position="322"/>
    </location>
</feature>
<dbReference type="RefSeq" id="XP_037224384.1">
    <property type="nucleotide sequence ID" value="XM_037359289.1"/>
</dbReference>
<comment type="caution">
    <text evidence="3">The sequence shown here is derived from an EMBL/GenBank/DDBJ whole genome shotgun (WGS) entry which is preliminary data.</text>
</comment>
<proteinExistence type="predicted"/>
<feature type="transmembrane region" description="Helical" evidence="2">
    <location>
        <begin position="160"/>
        <end position="185"/>
    </location>
</feature>
<dbReference type="EMBL" id="JACAZF010000002">
    <property type="protein sequence ID" value="KAF7312276.1"/>
    <property type="molecule type" value="Genomic_DNA"/>
</dbReference>
<keyword evidence="2" id="KW-0472">Membrane</keyword>
<accession>A0A8H6T7C5</accession>
<feature type="compositionally biased region" description="Basic and acidic residues" evidence="1">
    <location>
        <begin position="297"/>
        <end position="311"/>
    </location>
</feature>
<protein>
    <submittedName>
        <fullName evidence="3">Uncharacterized protein</fullName>
    </submittedName>
</protein>
<feature type="transmembrane region" description="Helical" evidence="2">
    <location>
        <begin position="206"/>
        <end position="226"/>
    </location>
</feature>
<dbReference type="GeneID" id="59341805"/>
<evidence type="ECO:0000313" key="4">
    <source>
        <dbReference type="Proteomes" id="UP000636479"/>
    </source>
</evidence>
<keyword evidence="4" id="KW-1185">Reference proteome</keyword>
<dbReference type="AlphaFoldDB" id="A0A8H6T7C5"/>
<keyword evidence="2" id="KW-0812">Transmembrane</keyword>
<evidence type="ECO:0000256" key="2">
    <source>
        <dbReference type="SAM" id="Phobius"/>
    </source>
</evidence>
<sequence length="335" mass="36510">MPGLTLAQGRMFGALYESILFGINLVLLCAVIYVYLKEKKTTWQQRMRLGAALIVFMMCAAHLAAVMRGLYLAFFVSTKPPDVFYLDHTQPVDLTQKAVYAVATFFADGLAFIIFDGRWLVVAFPILSLCSTVGLWIALIRAYHDSAPGTTLFPHPVNQLAVAAFAMSFITNLVITLMIAVRIWLTLRRSNSLGLSTSFYKRFLAYSVESGLLYPVALLITAIMFATDDNGLEILSGSNTQILGIVPSLLALQLRLNLSAYNNATINPGANSRAAVRTLQFATDEGPSVASADDEIDRSHKLDAIRLDPTKSESVGSRTTGGRASDFKHGEGSDP</sequence>
<feature type="transmembrane region" description="Helical" evidence="2">
    <location>
        <begin position="48"/>
        <end position="78"/>
    </location>
</feature>
<reference evidence="3" key="1">
    <citation type="submission" date="2020-05" db="EMBL/GenBank/DDBJ databases">
        <title>Mycena genomes resolve the evolution of fungal bioluminescence.</title>
        <authorList>
            <person name="Tsai I.J."/>
        </authorList>
    </citation>
    <scope>NUCLEOTIDE SEQUENCE</scope>
    <source>
        <strain evidence="3">171206Taipei</strain>
    </source>
</reference>
<feature type="transmembrane region" description="Helical" evidence="2">
    <location>
        <begin position="120"/>
        <end position="140"/>
    </location>
</feature>
<organism evidence="3 4">
    <name type="scientific">Mycena indigotica</name>
    <dbReference type="NCBI Taxonomy" id="2126181"/>
    <lineage>
        <taxon>Eukaryota</taxon>
        <taxon>Fungi</taxon>
        <taxon>Dikarya</taxon>
        <taxon>Basidiomycota</taxon>
        <taxon>Agaricomycotina</taxon>
        <taxon>Agaricomycetes</taxon>
        <taxon>Agaricomycetidae</taxon>
        <taxon>Agaricales</taxon>
        <taxon>Marasmiineae</taxon>
        <taxon>Mycenaceae</taxon>
        <taxon>Mycena</taxon>
    </lineage>
</organism>
<evidence type="ECO:0000256" key="1">
    <source>
        <dbReference type="SAM" id="MobiDB-lite"/>
    </source>
</evidence>
<dbReference type="OrthoDB" id="3186354at2759"/>
<gene>
    <name evidence="3" type="ORF">MIND_00240600</name>
</gene>